<evidence type="ECO:0000259" key="1">
    <source>
        <dbReference type="Pfam" id="PF14028"/>
    </source>
</evidence>
<dbReference type="Proteomes" id="UP000462449">
    <property type="component" value="Unassembled WGS sequence"/>
</dbReference>
<dbReference type="Pfam" id="PF14028">
    <property type="entry name" value="Lant_dehydr_C"/>
    <property type="match status" value="1"/>
</dbReference>
<dbReference type="NCBIfam" id="TIGR03891">
    <property type="entry name" value="thiopep_ocin"/>
    <property type="match status" value="1"/>
</dbReference>
<evidence type="ECO:0000313" key="2">
    <source>
        <dbReference type="EMBL" id="MUP37359.1"/>
    </source>
</evidence>
<proteinExistence type="predicted"/>
<evidence type="ECO:0000313" key="3">
    <source>
        <dbReference type="EMBL" id="MVB06564.1"/>
    </source>
</evidence>
<organism evidence="2 5">
    <name type="scientific">Labilibaculum euxinus</name>
    <dbReference type="NCBI Taxonomy" id="2686357"/>
    <lineage>
        <taxon>Bacteria</taxon>
        <taxon>Pseudomonadati</taxon>
        <taxon>Bacteroidota</taxon>
        <taxon>Bacteroidia</taxon>
        <taxon>Marinilabiliales</taxon>
        <taxon>Marinifilaceae</taxon>
        <taxon>Labilibaculum</taxon>
    </lineage>
</organism>
<dbReference type="EMBL" id="WOTW01000010">
    <property type="protein sequence ID" value="MUP37359.1"/>
    <property type="molecule type" value="Genomic_DNA"/>
</dbReference>
<accession>A0A7M4D3Y0</accession>
<comment type="caution">
    <text evidence="2">The sequence shown here is derived from an EMBL/GenBank/DDBJ whole genome shotgun (WGS) entry which is preliminary data.</text>
</comment>
<dbReference type="InterPro" id="IPR023809">
    <property type="entry name" value="Thiopep_bacteriocin_synth_dom"/>
</dbReference>
<name>A0A7M4D3Y0_9BACT</name>
<evidence type="ECO:0000313" key="5">
    <source>
        <dbReference type="Proteomes" id="UP000462449"/>
    </source>
</evidence>
<reference evidence="3 4" key="1">
    <citation type="submission" date="2019-11" db="EMBL/GenBank/DDBJ databases">
        <title>Draft genome sequence of Labilibaculum sp. strain SYP isolated from Black Sea.</title>
        <authorList>
            <person name="Yadav S."/>
            <person name="Villanueva L."/>
        </authorList>
    </citation>
    <scope>NUCLEOTIDE SEQUENCE [LARGE SCALE GENOMIC DNA]</scope>
    <source>
        <strain evidence="3 4">44</strain>
    </source>
</reference>
<dbReference type="OrthoDB" id="1273722at2"/>
<evidence type="ECO:0000313" key="4">
    <source>
        <dbReference type="Proteomes" id="UP000285951"/>
    </source>
</evidence>
<gene>
    <name evidence="3" type="ORF">DWB62_005985</name>
    <name evidence="2" type="ORF">GNY23_05985</name>
</gene>
<sequence length="324" mass="38970">MVNSPTSLSSDFIRQINMNQDNSIQRSFMPGDKWLTYKLYTGVKTSEQFLMEIIQPMVLELESKDIIEKWFFIRYSDPDFHLRIRFLLKDNNHIGWLFKYFSEACRAYFNDEKIWKVQVDTYNRELERYGSSGMVLSESIFCIDSHSAIEIISTLDSYELDEHRWKIVLKLVDQLLNCFNYSIIHKYNLISELKDVFGNEFGMNKPLKVQLDSKFRREREEIVIILEDDENQPDYLEKCNQLIHDRIQPLKTVLNSLIELDKQDQLDVVLDRICKSYIHMLCNRFFRSRQRNHEFVIYYMLFKYYKSKVAIQKSKNKQVFLSQL</sequence>
<reference evidence="2 5" key="2">
    <citation type="submission" date="2019-12" db="EMBL/GenBank/DDBJ databases">
        <title>Draft genome sequence of Labilibaculum sp. strain 44 isolated from deep waters of Black Sea.</title>
        <authorList>
            <person name="Yadav S."/>
            <person name="Villanueva L."/>
        </authorList>
    </citation>
    <scope>NUCLEOTIDE SEQUENCE [LARGE SCALE GENOMIC DNA]</scope>
    <source>
        <strain evidence="2 5">44</strain>
    </source>
</reference>
<keyword evidence="4" id="KW-1185">Reference proteome</keyword>
<dbReference type="AlphaFoldDB" id="A0A7M4D3Y0"/>
<protein>
    <recommendedName>
        <fullName evidence="1">Thiopeptide-type bacteriocin biosynthesis domain-containing protein</fullName>
    </recommendedName>
</protein>
<dbReference type="Proteomes" id="UP000285951">
    <property type="component" value="Unassembled WGS sequence"/>
</dbReference>
<dbReference type="EMBL" id="QTZN02000010">
    <property type="protein sequence ID" value="MVB06564.1"/>
    <property type="molecule type" value="Genomic_DNA"/>
</dbReference>
<feature type="domain" description="Thiopeptide-type bacteriocin biosynthesis" evidence="1">
    <location>
        <begin position="34"/>
        <end position="305"/>
    </location>
</feature>